<dbReference type="OrthoDB" id="3785441at2"/>
<evidence type="ECO:0000256" key="1">
    <source>
        <dbReference type="SAM" id="MobiDB-lite"/>
    </source>
</evidence>
<dbReference type="AlphaFoldDB" id="A0A4Q4ZCZ1"/>
<feature type="region of interest" description="Disordered" evidence="1">
    <location>
        <begin position="150"/>
        <end position="178"/>
    </location>
</feature>
<dbReference type="RefSeq" id="WP_134717243.1">
    <property type="nucleotide sequence ID" value="NZ_SDKM01000014.1"/>
</dbReference>
<evidence type="ECO:0000313" key="3">
    <source>
        <dbReference type="Proteomes" id="UP000295198"/>
    </source>
</evidence>
<gene>
    <name evidence="2" type="ORF">EKO23_11210</name>
</gene>
<keyword evidence="3" id="KW-1185">Reference proteome</keyword>
<comment type="caution">
    <text evidence="2">The sequence shown here is derived from an EMBL/GenBank/DDBJ whole genome shotgun (WGS) entry which is preliminary data.</text>
</comment>
<proteinExistence type="predicted"/>
<name>A0A4Q4ZCZ1_9ACTN</name>
<feature type="compositionally biased region" description="Basic and acidic residues" evidence="1">
    <location>
        <begin position="150"/>
        <end position="159"/>
    </location>
</feature>
<dbReference type="EMBL" id="SDKM01000014">
    <property type="protein sequence ID" value="RYP85873.1"/>
    <property type="molecule type" value="Genomic_DNA"/>
</dbReference>
<dbReference type="InterPro" id="IPR046036">
    <property type="entry name" value="DUF5994"/>
</dbReference>
<reference evidence="2 3" key="1">
    <citation type="submission" date="2019-01" db="EMBL/GenBank/DDBJ databases">
        <title>Nocardioides guangzhouensis sp. nov., an actinobacterium isolated from soil.</title>
        <authorList>
            <person name="Fu Y."/>
            <person name="Cai Y."/>
            <person name="Lin Z."/>
            <person name="Chen P."/>
        </authorList>
    </citation>
    <scope>NUCLEOTIDE SEQUENCE [LARGE SCALE GENOMIC DNA]</scope>
    <source>
        <strain evidence="2 3">130</strain>
    </source>
</reference>
<sequence length="178" mass="19427">MSTSNGPVDISEVPTRGRGPLRMRITEQPGRDHLDGGWWPQSRDLAIELSDLVDHLPARLGRFVSALISPRDWGPVPRRIPVAGGHVRVGSLSRGHVHLVHLTSSARTVLRLLVVPPDFTRGDDALLAAATTGNASSAADLLDEVIEDPDSRPMDHWADDGEPWWAPHPVAPSFRTSR</sequence>
<organism evidence="2 3">
    <name type="scientific">Nocardioides guangzhouensis</name>
    <dbReference type="NCBI Taxonomy" id="2497878"/>
    <lineage>
        <taxon>Bacteria</taxon>
        <taxon>Bacillati</taxon>
        <taxon>Actinomycetota</taxon>
        <taxon>Actinomycetes</taxon>
        <taxon>Propionibacteriales</taxon>
        <taxon>Nocardioidaceae</taxon>
        <taxon>Nocardioides</taxon>
    </lineage>
</organism>
<dbReference type="Proteomes" id="UP000295198">
    <property type="component" value="Unassembled WGS sequence"/>
</dbReference>
<dbReference type="Pfam" id="PF19457">
    <property type="entry name" value="DUF5994"/>
    <property type="match status" value="1"/>
</dbReference>
<protein>
    <submittedName>
        <fullName evidence="2">Uncharacterized protein</fullName>
    </submittedName>
</protein>
<accession>A0A4Q4ZCZ1</accession>
<feature type="region of interest" description="Disordered" evidence="1">
    <location>
        <begin position="1"/>
        <end position="23"/>
    </location>
</feature>
<evidence type="ECO:0000313" key="2">
    <source>
        <dbReference type="EMBL" id="RYP85873.1"/>
    </source>
</evidence>